<keyword evidence="8 13" id="KW-0378">Hydrolase</keyword>
<evidence type="ECO:0000256" key="12">
    <source>
        <dbReference type="ARBA" id="ARBA00023242"/>
    </source>
</evidence>
<keyword evidence="11 13" id="KW-0234">DNA repair</keyword>
<dbReference type="GO" id="GO:0000712">
    <property type="term" value="P:resolution of meiotic recombination intermediates"/>
    <property type="evidence" value="ECO:0007669"/>
    <property type="project" value="TreeGrafter"/>
</dbReference>
<evidence type="ECO:0000256" key="10">
    <source>
        <dbReference type="ARBA" id="ARBA00023172"/>
    </source>
</evidence>
<dbReference type="Gene3D" id="1.10.150.110">
    <property type="entry name" value="DNA polymerase beta, N-terminal domain-like"/>
    <property type="match status" value="1"/>
</dbReference>
<dbReference type="EC" id="3.1.22.-" evidence="13"/>
<comment type="similarity">
    <text evidence="3 13">Belongs to the XPF family.</text>
</comment>
<keyword evidence="5 13" id="KW-0479">Metal-binding</keyword>
<dbReference type="Proteomes" id="UP001381693">
    <property type="component" value="Unassembled WGS sequence"/>
</dbReference>
<feature type="region of interest" description="Disordered" evidence="14">
    <location>
        <begin position="111"/>
        <end position="132"/>
    </location>
</feature>
<evidence type="ECO:0000256" key="9">
    <source>
        <dbReference type="ARBA" id="ARBA00022842"/>
    </source>
</evidence>
<keyword evidence="6 13" id="KW-0255">Endonuclease</keyword>
<gene>
    <name evidence="17" type="primary">MUS81_1</name>
    <name evidence="17" type="ORF">SK128_003955</name>
</gene>
<dbReference type="GO" id="GO:0003677">
    <property type="term" value="F:DNA binding"/>
    <property type="evidence" value="ECO:0007669"/>
    <property type="project" value="UniProtKB-UniRule"/>
</dbReference>
<organism evidence="17 18">
    <name type="scientific">Halocaridina rubra</name>
    <name type="common">Hawaiian red shrimp</name>
    <dbReference type="NCBI Taxonomy" id="373956"/>
    <lineage>
        <taxon>Eukaryota</taxon>
        <taxon>Metazoa</taxon>
        <taxon>Ecdysozoa</taxon>
        <taxon>Arthropoda</taxon>
        <taxon>Crustacea</taxon>
        <taxon>Multicrustacea</taxon>
        <taxon>Malacostraca</taxon>
        <taxon>Eumalacostraca</taxon>
        <taxon>Eucarida</taxon>
        <taxon>Decapoda</taxon>
        <taxon>Pleocyemata</taxon>
        <taxon>Caridea</taxon>
        <taxon>Atyoidea</taxon>
        <taxon>Atyidae</taxon>
        <taxon>Halocaridina</taxon>
    </lineage>
</organism>
<dbReference type="InterPro" id="IPR036388">
    <property type="entry name" value="WH-like_DNA-bd_sf"/>
</dbReference>
<evidence type="ECO:0000313" key="17">
    <source>
        <dbReference type="EMBL" id="KAK7071331.1"/>
    </source>
</evidence>
<dbReference type="SUPFAM" id="SSF47802">
    <property type="entry name" value="DNA polymerase beta, N-terminal domain-like"/>
    <property type="match status" value="1"/>
</dbReference>
<keyword evidence="7 13" id="KW-0227">DNA damage</keyword>
<dbReference type="Pfam" id="PF21136">
    <property type="entry name" value="WHD_MUS81"/>
    <property type="match status" value="1"/>
</dbReference>
<keyword evidence="12 13" id="KW-0539">Nucleus</keyword>
<evidence type="ECO:0000256" key="11">
    <source>
        <dbReference type="ARBA" id="ARBA00023204"/>
    </source>
</evidence>
<feature type="domain" description="MUS81 winged helix" evidence="16">
    <location>
        <begin position="157"/>
        <end position="246"/>
    </location>
</feature>
<dbReference type="GO" id="GO:0046872">
    <property type="term" value="F:metal ion binding"/>
    <property type="evidence" value="ECO:0007669"/>
    <property type="project" value="UniProtKB-UniRule"/>
</dbReference>
<dbReference type="Pfam" id="PF14716">
    <property type="entry name" value="HHH_8"/>
    <property type="match status" value="1"/>
</dbReference>
<comment type="subcellular location">
    <subcellularLocation>
        <location evidence="2 13">Nucleus</location>
    </subcellularLocation>
</comment>
<dbReference type="FunFam" id="1.10.150.110:FF:000001">
    <property type="entry name" value="Putative Crossover junction endonuclease MUS81"/>
    <property type="match status" value="1"/>
</dbReference>
<dbReference type="AlphaFoldDB" id="A0AAN8ZWI8"/>
<evidence type="ECO:0000256" key="6">
    <source>
        <dbReference type="ARBA" id="ARBA00022759"/>
    </source>
</evidence>
<evidence type="ECO:0000256" key="5">
    <source>
        <dbReference type="ARBA" id="ARBA00022723"/>
    </source>
</evidence>
<evidence type="ECO:0000256" key="3">
    <source>
        <dbReference type="ARBA" id="ARBA00010015"/>
    </source>
</evidence>
<dbReference type="GO" id="GO:0008821">
    <property type="term" value="F:crossover junction DNA endonuclease activity"/>
    <property type="evidence" value="ECO:0007669"/>
    <property type="project" value="UniProtKB-UniRule"/>
</dbReference>
<dbReference type="InterPro" id="IPR047417">
    <property type="entry name" value="WHD_MUS81"/>
</dbReference>
<dbReference type="GO" id="GO:0048476">
    <property type="term" value="C:Holliday junction resolvase complex"/>
    <property type="evidence" value="ECO:0007669"/>
    <property type="project" value="UniProtKB-UniRule"/>
</dbReference>
<accession>A0AAN8ZWI8</accession>
<dbReference type="Gene3D" id="6.20.60.10">
    <property type="match status" value="1"/>
</dbReference>
<reference evidence="17 18" key="1">
    <citation type="submission" date="2023-11" db="EMBL/GenBank/DDBJ databases">
        <title>Halocaridina rubra genome assembly.</title>
        <authorList>
            <person name="Smith C."/>
        </authorList>
    </citation>
    <scope>NUCLEOTIDE SEQUENCE [LARGE SCALE GENOMIC DNA]</scope>
    <source>
        <strain evidence="17">EP-1</strain>
        <tissue evidence="17">Whole</tissue>
    </source>
</reference>
<evidence type="ECO:0000259" key="16">
    <source>
        <dbReference type="Pfam" id="PF21136"/>
    </source>
</evidence>
<comment type="function">
    <text evidence="13">Interacts with EME1 to form a DNA structure-specific endonuclease with substrate preference for branched DNA structures with a 5'-end at the branch nick. Typical substrates include 3'-flap structures, D-loops, replication forks and nicked Holliday junctions. May be required in mitosis for the processing of stalled or collapsed replication fork intermediates. May be required in meiosis for the repair of meiosis-specific double strand breaks subsequent to single-end invasion (SEI).</text>
</comment>
<dbReference type="GO" id="GO:0005634">
    <property type="term" value="C:nucleus"/>
    <property type="evidence" value="ECO:0007669"/>
    <property type="project" value="UniProtKB-SubCell"/>
</dbReference>
<dbReference type="GO" id="GO:0031297">
    <property type="term" value="P:replication fork processing"/>
    <property type="evidence" value="ECO:0007669"/>
    <property type="project" value="UniProtKB-ARBA"/>
</dbReference>
<dbReference type="PANTHER" id="PTHR13451:SF0">
    <property type="entry name" value="CROSSOVER JUNCTION ENDONUCLEASE MUS81"/>
    <property type="match status" value="1"/>
</dbReference>
<evidence type="ECO:0000256" key="4">
    <source>
        <dbReference type="ARBA" id="ARBA00022722"/>
    </source>
</evidence>
<dbReference type="CDD" id="cd21036">
    <property type="entry name" value="WH_MUS81"/>
    <property type="match status" value="1"/>
</dbReference>
<keyword evidence="4 13" id="KW-0540">Nuclease</keyword>
<evidence type="ECO:0000256" key="2">
    <source>
        <dbReference type="ARBA" id="ARBA00004123"/>
    </source>
</evidence>
<dbReference type="GO" id="GO:0031573">
    <property type="term" value="P:mitotic intra-S DNA damage checkpoint signaling"/>
    <property type="evidence" value="ECO:0007669"/>
    <property type="project" value="TreeGrafter"/>
</dbReference>
<evidence type="ECO:0000313" key="18">
    <source>
        <dbReference type="Proteomes" id="UP001381693"/>
    </source>
</evidence>
<protein>
    <recommendedName>
        <fullName evidence="13">Crossover junction endonuclease MUS81</fullName>
        <ecNumber evidence="13">3.1.22.-</ecNumber>
    </recommendedName>
</protein>
<dbReference type="GO" id="GO:0048257">
    <property type="term" value="F:3'-flap endonuclease activity"/>
    <property type="evidence" value="ECO:0007669"/>
    <property type="project" value="TreeGrafter"/>
</dbReference>
<evidence type="ECO:0000256" key="13">
    <source>
        <dbReference type="RuleBase" id="RU369042"/>
    </source>
</evidence>
<name>A0AAN8ZWI8_HALRR</name>
<evidence type="ECO:0000256" key="8">
    <source>
        <dbReference type="ARBA" id="ARBA00022801"/>
    </source>
</evidence>
<evidence type="ECO:0000259" key="15">
    <source>
        <dbReference type="Pfam" id="PF14716"/>
    </source>
</evidence>
<proteinExistence type="inferred from homology"/>
<dbReference type="EMBL" id="JAXCGZ010015098">
    <property type="protein sequence ID" value="KAK7071331.1"/>
    <property type="molecule type" value="Genomic_DNA"/>
</dbReference>
<evidence type="ECO:0000256" key="7">
    <source>
        <dbReference type="ARBA" id="ARBA00022763"/>
    </source>
</evidence>
<feature type="compositionally biased region" description="Basic residues" evidence="14">
    <location>
        <begin position="111"/>
        <end position="121"/>
    </location>
</feature>
<evidence type="ECO:0000256" key="14">
    <source>
        <dbReference type="SAM" id="MobiDB-lite"/>
    </source>
</evidence>
<dbReference type="FunFam" id="1.10.10.10:FF:000307">
    <property type="entry name" value="Crossover junction endonuclease MUS81"/>
    <property type="match status" value="1"/>
</dbReference>
<dbReference type="PANTHER" id="PTHR13451">
    <property type="entry name" value="CLASS II CROSSOVER JUNCTION ENDONUCLEASE MUS81"/>
    <property type="match status" value="1"/>
</dbReference>
<dbReference type="InterPro" id="IPR027421">
    <property type="entry name" value="DNA_pol_lamdba_lyase_dom_sf"/>
</dbReference>
<dbReference type="Gene3D" id="1.10.10.10">
    <property type="entry name" value="Winged helix-like DNA-binding domain superfamily/Winged helix DNA-binding domain"/>
    <property type="match status" value="1"/>
</dbReference>
<sequence>MTSVSEHPTKKKKYRRKKIIIHHANPLFEEWLLEWEREAAKCGSNMKYNYRKARHSLKLYPLPVYKGKDCLVLAHFGDKICSMLDRRLEKHMQENGPIEWDEVHKIKKTPVKKKRVRKKSENKKEPTLVKDGTLSSNSSFSCEVLQSGGHRGRAYVPSYRSGAYALLVALYYKSLERNSPGFMKKADLIEAAQHHSNASFMHSADGSHYTAWSSMSTLVKKKLVTREGNPSRYSLTAEGNALAARLLCATNPTMQLESCSPVKTSTVSNSEEAITLSSRSCSLINLDNSPVKRNRPSGTTCISVIDTNSLPTILENLKSDEIKFKKNWSNSPVKASSSSGTSCTSVVDSRNTPAILEALKSEAVINVPIKAPKKGNTNLLNQPTVSSNNSGSVVFSYVSNLEMETPLKNRAVVCIDDDGFEGFLIKCRLSALLDSNLPYRLDDTRTAPIGYTYAYISNESAPDMSPGLLSPTQKDLVSTLRKTNFANKIPFDSDAPHLKESVCTVPREILFKSSSSSSSLMNFTKADVQRSSSSAQVLKSSSSASSSSAVSQFILTPENYDIVLCVDNCEAKGGFSGCKPSTRDIIIAELNRHKIMFDVRKLHVGDFLWVIQERSSIRINNSQVRWLFTSPLKCDILIESNKMLKD</sequence>
<keyword evidence="18" id="KW-1185">Reference proteome</keyword>
<dbReference type="InterPro" id="IPR010996">
    <property type="entry name" value="HHH_MUS81"/>
</dbReference>
<dbReference type="GO" id="GO:0000727">
    <property type="term" value="P:double-strand break repair via break-induced replication"/>
    <property type="evidence" value="ECO:0007669"/>
    <property type="project" value="UniProtKB-UniRule"/>
</dbReference>
<dbReference type="InterPro" id="IPR033309">
    <property type="entry name" value="Mus81"/>
</dbReference>
<comment type="cofactor">
    <cofactor evidence="1 13">
        <name>Mg(2+)</name>
        <dbReference type="ChEBI" id="CHEBI:18420"/>
    </cofactor>
</comment>
<feature type="domain" description="Crossover junction endonuclease MUS81-like HHH" evidence="15">
    <location>
        <begin position="24"/>
        <end position="91"/>
    </location>
</feature>
<comment type="caution">
    <text evidence="17">The sequence shown here is derived from an EMBL/GenBank/DDBJ whole genome shotgun (WGS) entry which is preliminary data.</text>
</comment>
<dbReference type="GO" id="GO:0006308">
    <property type="term" value="P:DNA catabolic process"/>
    <property type="evidence" value="ECO:0007669"/>
    <property type="project" value="UniProtKB-UniRule"/>
</dbReference>
<comment type="subunit">
    <text evidence="13">Interacts with EME1.</text>
</comment>
<evidence type="ECO:0000256" key="1">
    <source>
        <dbReference type="ARBA" id="ARBA00001946"/>
    </source>
</evidence>
<keyword evidence="10 13" id="KW-0233">DNA recombination</keyword>
<keyword evidence="9 13" id="KW-0460">Magnesium</keyword>